<dbReference type="EMBL" id="CM010717">
    <property type="protein sequence ID" value="RZC54137.1"/>
    <property type="molecule type" value="Genomic_DNA"/>
</dbReference>
<dbReference type="GO" id="GO:0005730">
    <property type="term" value="C:nucleolus"/>
    <property type="evidence" value="ECO:0007669"/>
    <property type="project" value="TreeGrafter"/>
</dbReference>
<reference evidence="1 2" key="1">
    <citation type="journal article" date="2018" name="Science">
        <title>The opium poppy genome and morphinan production.</title>
        <authorList>
            <person name="Guo L."/>
            <person name="Winzer T."/>
            <person name="Yang X."/>
            <person name="Li Y."/>
            <person name="Ning Z."/>
            <person name="He Z."/>
            <person name="Teodor R."/>
            <person name="Lu Y."/>
            <person name="Bowser T.A."/>
            <person name="Graham I.A."/>
            <person name="Ye K."/>
        </authorList>
    </citation>
    <scope>NUCLEOTIDE SEQUENCE [LARGE SCALE GENOMIC DNA]</scope>
    <source>
        <strain evidence="2">cv. HN1</strain>
        <tissue evidence="1">Leaves</tissue>
    </source>
</reference>
<organism evidence="1 2">
    <name type="scientific">Papaver somniferum</name>
    <name type="common">Opium poppy</name>
    <dbReference type="NCBI Taxonomy" id="3469"/>
    <lineage>
        <taxon>Eukaryota</taxon>
        <taxon>Viridiplantae</taxon>
        <taxon>Streptophyta</taxon>
        <taxon>Embryophyta</taxon>
        <taxon>Tracheophyta</taxon>
        <taxon>Spermatophyta</taxon>
        <taxon>Magnoliopsida</taxon>
        <taxon>Ranunculales</taxon>
        <taxon>Papaveraceae</taxon>
        <taxon>Papaveroideae</taxon>
        <taxon>Papaver</taxon>
    </lineage>
</organism>
<gene>
    <name evidence="1" type="ORF">C5167_012986</name>
</gene>
<dbReference type="STRING" id="3469.A0A4Y7IZZ7"/>
<protein>
    <submittedName>
        <fullName evidence="1">Uncharacterized protein</fullName>
    </submittedName>
</protein>
<proteinExistence type="predicted"/>
<dbReference type="PANTHER" id="PTHR14428">
    <property type="entry name" value="NUCLEOLAR COMPLEX PROTEIN 3"/>
    <property type="match status" value="1"/>
</dbReference>
<evidence type="ECO:0000313" key="1">
    <source>
        <dbReference type="EMBL" id="RZC54137.1"/>
    </source>
</evidence>
<dbReference type="Gramene" id="RZC54137">
    <property type="protein sequence ID" value="RZC54137"/>
    <property type="gene ID" value="C5167_012986"/>
</dbReference>
<dbReference type="GO" id="GO:0003682">
    <property type="term" value="F:chromatin binding"/>
    <property type="evidence" value="ECO:0007669"/>
    <property type="project" value="TreeGrafter"/>
</dbReference>
<dbReference type="InterPro" id="IPR016903">
    <property type="entry name" value="Nucleolar_cplx-assoc_3"/>
</dbReference>
<sequence>MMLFWASKVMRSNLDALNVDVHEFFIQLYNLMLEYRPDRIQGEVLAEALKTTLFEGRHDMQRAPAFIKRLAAFSNISHMHQTQIKVRKDITENEKLTKDLALTVSSIRSYEEYKWQKKKNRKLLDPQY</sequence>
<dbReference type="GO" id="GO:0006270">
    <property type="term" value="P:DNA replication initiation"/>
    <property type="evidence" value="ECO:0007669"/>
    <property type="project" value="TreeGrafter"/>
</dbReference>
<dbReference type="AlphaFoldDB" id="A0A4Y7IZZ7"/>
<accession>A0A4Y7IZZ7</accession>
<dbReference type="Proteomes" id="UP000316621">
    <property type="component" value="Chromosome 3"/>
</dbReference>
<keyword evidence="2" id="KW-1185">Reference proteome</keyword>
<evidence type="ECO:0000313" key="2">
    <source>
        <dbReference type="Proteomes" id="UP000316621"/>
    </source>
</evidence>
<name>A0A4Y7IZZ7_PAPSO</name>
<dbReference type="PANTHER" id="PTHR14428:SF5">
    <property type="entry name" value="NUCLEOLAR COMPLEX PROTEIN 3 HOMOLOG"/>
    <property type="match status" value="1"/>
</dbReference>